<reference evidence="1 2" key="1">
    <citation type="submission" date="2011-06" db="EMBL/GenBank/DDBJ databases">
        <title>The draft genome of Thiocapsa marina 5811.</title>
        <authorList>
            <consortium name="US DOE Joint Genome Institute (JGI-PGF)"/>
            <person name="Lucas S."/>
            <person name="Han J."/>
            <person name="Cheng J.-F."/>
            <person name="Goodwin L."/>
            <person name="Pitluck S."/>
            <person name="Peters L."/>
            <person name="Land M.L."/>
            <person name="Hauser L."/>
            <person name="Vogl K."/>
            <person name="Liu Z."/>
            <person name="Imhoff J."/>
            <person name="Thiel V."/>
            <person name="Frigaard N.-U."/>
            <person name="Bryant D."/>
            <person name="Woyke T.J."/>
        </authorList>
    </citation>
    <scope>NUCLEOTIDE SEQUENCE [LARGE SCALE GENOMIC DNA]</scope>
    <source>
        <strain evidence="1 2">5811</strain>
    </source>
</reference>
<dbReference type="PANTHER" id="PTHR33747:SF1">
    <property type="entry name" value="ADENYLATE CYCLASE-ASSOCIATED CAP C-TERMINAL DOMAIN-CONTAINING PROTEIN"/>
    <property type="match status" value="1"/>
</dbReference>
<keyword evidence="2" id="KW-1185">Reference proteome</keyword>
<dbReference type="STRING" id="768671.ThimaDRAFT_0672"/>
<sequence>MLEQLPAPDNDRYRFTCSSGDHADEQYELRLSVCPNPVCRCGSISIQMTSDASTDHGVSLPPATFLIDVMNGCLDTTGDKTMQAEQALGELFVDRLSDEDWASLRGIFFSVKRFLTENAADEDLDVYFPVSEIDRDSLMVDFHQILPYAEIKLVEACDKRFALMEHYCVKPGCSCSDVFVTLVNADVVSEVPSADDEPVLVIDYKSRSWRVERLGRENAVLLEHLGTRLSTEDDARHFQARHDRLRSLYLLYKQRHRSGSSTRVRDARKVGRNDPCPCGSGKKYKKCCLGSAGR</sequence>
<protein>
    <submittedName>
        <fullName evidence="1">SEC-C motif domain protein</fullName>
    </submittedName>
</protein>
<name>F9U6X0_9GAMM</name>
<dbReference type="AlphaFoldDB" id="F9U6X0"/>
<dbReference type="Pfam" id="PF02810">
    <property type="entry name" value="SEC-C"/>
    <property type="match status" value="1"/>
</dbReference>
<evidence type="ECO:0000313" key="1">
    <source>
        <dbReference type="EMBL" id="EGV19996.1"/>
    </source>
</evidence>
<accession>F9U6X0</accession>
<dbReference type="Gene3D" id="3.10.450.50">
    <property type="match status" value="1"/>
</dbReference>
<dbReference type="RefSeq" id="WP_007191549.1">
    <property type="nucleotide sequence ID" value="NZ_AFWV01000002.1"/>
</dbReference>
<dbReference type="SUPFAM" id="SSF103642">
    <property type="entry name" value="Sec-C motif"/>
    <property type="match status" value="1"/>
</dbReference>
<organism evidence="1 2">
    <name type="scientific">Thiocapsa marina 5811</name>
    <dbReference type="NCBI Taxonomy" id="768671"/>
    <lineage>
        <taxon>Bacteria</taxon>
        <taxon>Pseudomonadati</taxon>
        <taxon>Pseudomonadota</taxon>
        <taxon>Gammaproteobacteria</taxon>
        <taxon>Chromatiales</taxon>
        <taxon>Chromatiaceae</taxon>
        <taxon>Thiocapsa</taxon>
    </lineage>
</organism>
<evidence type="ECO:0000313" key="2">
    <source>
        <dbReference type="Proteomes" id="UP000005459"/>
    </source>
</evidence>
<dbReference type="eggNOG" id="COG3012">
    <property type="taxonomic scope" value="Bacteria"/>
</dbReference>
<proteinExistence type="predicted"/>
<dbReference type="EMBL" id="AFWV01000002">
    <property type="protein sequence ID" value="EGV19996.1"/>
    <property type="molecule type" value="Genomic_DNA"/>
</dbReference>
<dbReference type="Proteomes" id="UP000005459">
    <property type="component" value="Unassembled WGS sequence"/>
</dbReference>
<dbReference type="PANTHER" id="PTHR33747">
    <property type="entry name" value="UPF0225 PROTEIN SCO1677"/>
    <property type="match status" value="1"/>
</dbReference>
<gene>
    <name evidence="1" type="ORF">ThimaDRAFT_0672</name>
</gene>
<dbReference type="InterPro" id="IPR004027">
    <property type="entry name" value="SEC_C_motif"/>
</dbReference>